<comment type="similarity">
    <text evidence="3">Belongs to the metallo-dependent hydrolases superfamily. DHOase family. Class I DHOase subfamily.</text>
</comment>
<dbReference type="Proteomes" id="UP000501726">
    <property type="component" value="Chromosome"/>
</dbReference>
<dbReference type="EMBL" id="AP021889">
    <property type="protein sequence ID" value="BBP46879.1"/>
    <property type="molecule type" value="Genomic_DNA"/>
</dbReference>
<gene>
    <name evidence="7" type="ORF">THMIRHAS_22520</name>
</gene>
<protein>
    <submittedName>
        <fullName evidence="7">Dihydroorotase</fullName>
    </submittedName>
</protein>
<dbReference type="InterPro" id="IPR006680">
    <property type="entry name" value="Amidohydro-rel"/>
</dbReference>
<dbReference type="AlphaFoldDB" id="A0A6F8PXN2"/>
<evidence type="ECO:0000313" key="8">
    <source>
        <dbReference type="Proteomes" id="UP000501726"/>
    </source>
</evidence>
<evidence type="ECO:0000256" key="5">
    <source>
        <dbReference type="ARBA" id="ARBA00022801"/>
    </source>
</evidence>
<feature type="domain" description="Amidohydrolase-related" evidence="6">
    <location>
        <begin position="54"/>
        <end position="426"/>
    </location>
</feature>
<sequence length="446" mass="49643">MSAKRYFISQATMVNEGKQCLTNVLVENGRIAKIDAAMAPPQGVEVIDAQGLHLLPGFIDDQVHFREPGLTAKADIGTESKAAVAGGTTSFMEMPNVKPPTVTIDLLEEKYAIGAQKSWANYSFYFGGTNDNVEEIKKVNPKTVCGVKVFMGSSTGNMLVDQEDALRGIFTHSPTLIATHCEDTPMIKEREAQWLEKFGEDIPAEEHPKIRFHEACYKSSSMAVKLAKETGARLHILHITTADELELFEPGPVKGKQITAEACTHHLWFSDKDYAEKGHFIKCNPAIKTQADRDAVRQALIDGRIDVVATDHAPHLEEEKHNPYFSAPAGLPQVQKSLNVLLDLVAQGVFTLEQVVEKMAHNVADLFEIDGRGYIREGYWADLVLVDLHKPHVDKKEEVLYKCGWSPWEGHEFSNTVVGTFVSGELKYYQGEFAEFSPGQRLLFDR</sequence>
<dbReference type="KEGG" id="tse:THMIRHAS_22520"/>
<dbReference type="GO" id="GO:0046872">
    <property type="term" value="F:metal ion binding"/>
    <property type="evidence" value="ECO:0007669"/>
    <property type="project" value="UniProtKB-KW"/>
</dbReference>
<evidence type="ECO:0000313" key="7">
    <source>
        <dbReference type="EMBL" id="BBP46879.1"/>
    </source>
</evidence>
<dbReference type="InterPro" id="IPR011059">
    <property type="entry name" value="Metal-dep_hydrolase_composite"/>
</dbReference>
<dbReference type="Gene3D" id="3.20.20.140">
    <property type="entry name" value="Metal-dependent hydrolases"/>
    <property type="match status" value="1"/>
</dbReference>
<proteinExistence type="inferred from homology"/>
<comment type="cofactor">
    <cofactor evidence="1">
        <name>Zn(2+)</name>
        <dbReference type="ChEBI" id="CHEBI:29105"/>
    </cofactor>
</comment>
<dbReference type="SUPFAM" id="SSF51338">
    <property type="entry name" value="Composite domain of metallo-dependent hydrolases"/>
    <property type="match status" value="1"/>
</dbReference>
<dbReference type="RefSeq" id="WP_173273934.1">
    <property type="nucleotide sequence ID" value="NZ_AP021889.1"/>
</dbReference>
<organism evidence="7 8">
    <name type="scientific">Thiosulfatimonas sediminis</name>
    <dbReference type="NCBI Taxonomy" id="2675054"/>
    <lineage>
        <taxon>Bacteria</taxon>
        <taxon>Pseudomonadati</taxon>
        <taxon>Pseudomonadota</taxon>
        <taxon>Gammaproteobacteria</taxon>
        <taxon>Thiotrichales</taxon>
        <taxon>Piscirickettsiaceae</taxon>
        <taxon>Thiosulfatimonas</taxon>
    </lineage>
</organism>
<reference evidence="8" key="1">
    <citation type="submission" date="2019-11" db="EMBL/GenBank/DDBJ databases">
        <title>Isolation and characterization of two novel species in the genus Thiomicrorhabdus.</title>
        <authorList>
            <person name="Mochizuki J."/>
            <person name="Kojima H."/>
            <person name="Fukui M."/>
        </authorList>
    </citation>
    <scope>NUCLEOTIDE SEQUENCE [LARGE SCALE GENOMIC DNA]</scope>
    <source>
        <strain evidence="8">aks77</strain>
    </source>
</reference>
<evidence type="ECO:0000256" key="1">
    <source>
        <dbReference type="ARBA" id="ARBA00001947"/>
    </source>
</evidence>
<evidence type="ECO:0000256" key="3">
    <source>
        <dbReference type="ARBA" id="ARBA00010286"/>
    </source>
</evidence>
<dbReference type="InterPro" id="IPR050138">
    <property type="entry name" value="DHOase/Allantoinase_Hydrolase"/>
</dbReference>
<dbReference type="NCBIfam" id="TIGR00857">
    <property type="entry name" value="pyrC_multi"/>
    <property type="match status" value="1"/>
</dbReference>
<dbReference type="SUPFAM" id="SSF51556">
    <property type="entry name" value="Metallo-dependent hydrolases"/>
    <property type="match status" value="1"/>
</dbReference>
<keyword evidence="5" id="KW-0378">Hydrolase</keyword>
<dbReference type="GO" id="GO:0006145">
    <property type="term" value="P:purine nucleobase catabolic process"/>
    <property type="evidence" value="ECO:0007669"/>
    <property type="project" value="TreeGrafter"/>
</dbReference>
<comment type="function">
    <text evidence="2">Catalyzes the reversible cyclization of carbamoyl aspartate to dihydroorotate.</text>
</comment>
<dbReference type="InterPro" id="IPR032466">
    <property type="entry name" value="Metal_Hydrolase"/>
</dbReference>
<dbReference type="GO" id="GO:0004038">
    <property type="term" value="F:allantoinase activity"/>
    <property type="evidence" value="ECO:0007669"/>
    <property type="project" value="TreeGrafter"/>
</dbReference>
<evidence type="ECO:0000256" key="4">
    <source>
        <dbReference type="ARBA" id="ARBA00022723"/>
    </source>
</evidence>
<dbReference type="Pfam" id="PF01979">
    <property type="entry name" value="Amidohydro_1"/>
    <property type="match status" value="1"/>
</dbReference>
<evidence type="ECO:0000259" key="6">
    <source>
        <dbReference type="Pfam" id="PF01979"/>
    </source>
</evidence>
<dbReference type="PANTHER" id="PTHR43668:SF4">
    <property type="entry name" value="ALLANTOINASE"/>
    <property type="match status" value="1"/>
</dbReference>
<dbReference type="PANTHER" id="PTHR43668">
    <property type="entry name" value="ALLANTOINASE"/>
    <property type="match status" value="1"/>
</dbReference>
<dbReference type="NCBIfam" id="NF006688">
    <property type="entry name" value="PRK09236.1"/>
    <property type="match status" value="1"/>
</dbReference>
<evidence type="ECO:0000256" key="2">
    <source>
        <dbReference type="ARBA" id="ARBA00002368"/>
    </source>
</evidence>
<accession>A0A6F8PXN2</accession>
<name>A0A6F8PXN2_9GAMM</name>
<keyword evidence="8" id="KW-1185">Reference proteome</keyword>
<dbReference type="PROSITE" id="PS00483">
    <property type="entry name" value="DIHYDROOROTASE_2"/>
    <property type="match status" value="1"/>
</dbReference>
<dbReference type="InterPro" id="IPR002195">
    <property type="entry name" value="Dihydroorotase_CS"/>
</dbReference>
<dbReference type="CDD" id="cd01318">
    <property type="entry name" value="DHOase_IIb"/>
    <property type="match status" value="1"/>
</dbReference>
<keyword evidence="4" id="KW-0479">Metal-binding</keyword>
<dbReference type="Gene3D" id="2.30.40.10">
    <property type="entry name" value="Urease, subunit C, domain 1"/>
    <property type="match status" value="1"/>
</dbReference>
<dbReference type="GO" id="GO:0005737">
    <property type="term" value="C:cytoplasm"/>
    <property type="evidence" value="ECO:0007669"/>
    <property type="project" value="TreeGrafter"/>
</dbReference>